<organism evidence="1">
    <name type="scientific">Siphoviridae sp. ct7BG1</name>
    <dbReference type="NCBI Taxonomy" id="2825349"/>
    <lineage>
        <taxon>Viruses</taxon>
        <taxon>Duplodnaviria</taxon>
        <taxon>Heunggongvirae</taxon>
        <taxon>Uroviricota</taxon>
        <taxon>Caudoviricetes</taxon>
    </lineage>
</organism>
<reference evidence="1" key="1">
    <citation type="journal article" date="2021" name="Proc. Natl. Acad. Sci. U.S.A.">
        <title>A Catalog of Tens of Thousands of Viruses from Human Metagenomes Reveals Hidden Associations with Chronic Diseases.</title>
        <authorList>
            <person name="Tisza M.J."/>
            <person name="Buck C.B."/>
        </authorList>
    </citation>
    <scope>NUCLEOTIDE SEQUENCE</scope>
    <source>
        <strain evidence="1">Ct7BG1</strain>
    </source>
</reference>
<evidence type="ECO:0000313" key="1">
    <source>
        <dbReference type="EMBL" id="DAF89351.1"/>
    </source>
</evidence>
<accession>A0A8S5U4H3</accession>
<sequence length="438" mass="49614">MFGYTQLKSILGTDVALSQGMIDAINEWKLMLDGAAGWTSSDVQSLKIEQGICREFADTVLAETKTSISVPALDKIYKKQLTLLNEHLQDGLALGSFCLKPLPGGMAEFITADKFIPVQFGDNGRPTDVAFLTVKRIGEIDYYTRVERHTVANGVLTISNRCYHSQTQADIGQECSLEEVGEWQNIEAGPVSYPGMKQMDFGYYRNPLRNNVDASYCGVSVYESAKERIMKADIQAARLDWEYNSGERAIHVDERALKQKGGRFNLPRLSKRLYRGLNLEAGKDSELFKEYSPEMRDEAFKRGLEEYKREIEFIVGLSYGDLSNVQDVEKTAEEIKSSKVRKYNRVKAIQGKLRDCLEDFAAGLAFYNSMYTSGYEFFCEFGDSILTSEETERQQDRQDVNMGAMTLVEYRAKWYGETEEEAAKKIIDESVDPDPIEE</sequence>
<proteinExistence type="predicted"/>
<protein>
    <submittedName>
        <fullName evidence="1">Portal protein</fullName>
    </submittedName>
</protein>
<dbReference type="EMBL" id="BK016008">
    <property type="protein sequence ID" value="DAF89351.1"/>
    <property type="molecule type" value="Genomic_DNA"/>
</dbReference>
<name>A0A8S5U4H3_9CAUD</name>